<dbReference type="GeneID" id="103598040"/>
<evidence type="ECO:0000256" key="3">
    <source>
        <dbReference type="ARBA" id="ARBA00022514"/>
    </source>
</evidence>
<proteinExistence type="inferred from homology"/>
<reference evidence="11" key="1">
    <citation type="submission" date="2025-08" db="UniProtKB">
        <authorList>
            <consortium name="RefSeq"/>
        </authorList>
    </citation>
    <scope>IDENTIFICATION</scope>
</reference>
<evidence type="ECO:0000256" key="5">
    <source>
        <dbReference type="ARBA" id="ARBA00022729"/>
    </source>
</evidence>
<dbReference type="PRINTS" id="PR00266">
    <property type="entry name" value="INTERFERONAB"/>
</dbReference>
<keyword evidence="6 8" id="KW-0051">Antiviral defense</keyword>
<sequence>MALSSSLLMALLLLSCQATCSLGCDLPQTHSLGTRRALILLGQMRRISPLSCLKDRNDFRFPQEDLDGHQLHKARTISVLHEMTQQSFKLFCTKGSSAAWDETLLDKLCTGLYQQLDDLEACLMPEVGMEETPPLNEDFALAMRKYFQRITLYLKEKRHSPCAWEVVRAEIMRSFSSSTNLQERLGRRQ</sequence>
<dbReference type="SUPFAM" id="SSF47266">
    <property type="entry name" value="4-helical cytokines"/>
    <property type="match status" value="1"/>
</dbReference>
<evidence type="ECO:0000256" key="1">
    <source>
        <dbReference type="ARBA" id="ARBA00004613"/>
    </source>
</evidence>
<evidence type="ECO:0000256" key="2">
    <source>
        <dbReference type="ARBA" id="ARBA00011033"/>
    </source>
</evidence>
<gene>
    <name evidence="11" type="primary">LOC103598040</name>
</gene>
<evidence type="ECO:0000313" key="10">
    <source>
        <dbReference type="Proteomes" id="UP000694923"/>
    </source>
</evidence>
<dbReference type="Proteomes" id="UP000694923">
    <property type="component" value="Unplaced"/>
</dbReference>
<keyword evidence="5 9" id="KW-0732">Signal</keyword>
<dbReference type="CDD" id="cd00095">
    <property type="entry name" value="IFab"/>
    <property type="match status" value="1"/>
</dbReference>
<evidence type="ECO:0000256" key="7">
    <source>
        <dbReference type="ARBA" id="ARBA00023157"/>
    </source>
</evidence>
<evidence type="ECO:0000313" key="11">
    <source>
        <dbReference type="RefSeq" id="XP_008580169.1"/>
    </source>
</evidence>
<evidence type="ECO:0000256" key="6">
    <source>
        <dbReference type="ARBA" id="ARBA00023118"/>
    </source>
</evidence>
<keyword evidence="4" id="KW-0964">Secreted</keyword>
<dbReference type="PROSITE" id="PS00252">
    <property type="entry name" value="INTERFERON_A_B_D"/>
    <property type="match status" value="1"/>
</dbReference>
<dbReference type="SMART" id="SM00076">
    <property type="entry name" value="IFabd"/>
    <property type="match status" value="1"/>
</dbReference>
<dbReference type="RefSeq" id="XP_008580169.1">
    <property type="nucleotide sequence ID" value="XM_008581947.1"/>
</dbReference>
<dbReference type="Pfam" id="PF00143">
    <property type="entry name" value="Interferon"/>
    <property type="match status" value="1"/>
</dbReference>
<keyword evidence="3 8" id="KW-0202">Cytokine</keyword>
<dbReference type="Gene3D" id="1.20.1250.10">
    <property type="match status" value="1"/>
</dbReference>
<dbReference type="InterPro" id="IPR009079">
    <property type="entry name" value="4_helix_cytokine-like_core"/>
</dbReference>
<dbReference type="PANTHER" id="PTHR11691:SF60">
    <property type="entry name" value="INTERFERON ALPHA-5"/>
    <property type="match status" value="1"/>
</dbReference>
<evidence type="ECO:0000256" key="8">
    <source>
        <dbReference type="RuleBase" id="RU000436"/>
    </source>
</evidence>
<keyword evidence="7" id="KW-1015">Disulfide bond</keyword>
<organism evidence="10 11">
    <name type="scientific">Galeopterus variegatus</name>
    <name type="common">Malayan flying lemur</name>
    <name type="synonym">Cynocephalus variegatus</name>
    <dbReference type="NCBI Taxonomy" id="482537"/>
    <lineage>
        <taxon>Eukaryota</taxon>
        <taxon>Metazoa</taxon>
        <taxon>Chordata</taxon>
        <taxon>Craniata</taxon>
        <taxon>Vertebrata</taxon>
        <taxon>Euteleostomi</taxon>
        <taxon>Mammalia</taxon>
        <taxon>Eutheria</taxon>
        <taxon>Euarchontoglires</taxon>
        <taxon>Dermoptera</taxon>
        <taxon>Cynocephalidae</taxon>
        <taxon>Galeopterus</taxon>
    </lineage>
</organism>
<dbReference type="PANTHER" id="PTHR11691">
    <property type="entry name" value="TYPE I INTERFERON"/>
    <property type="match status" value="1"/>
</dbReference>
<name>A0ABM0RHS8_GALVR</name>
<evidence type="ECO:0000256" key="4">
    <source>
        <dbReference type="ARBA" id="ARBA00022525"/>
    </source>
</evidence>
<comment type="subcellular location">
    <subcellularLocation>
        <location evidence="1">Secreted</location>
    </subcellularLocation>
</comment>
<comment type="similarity">
    <text evidence="2 8">Belongs to the alpha/beta interferon family.</text>
</comment>
<feature type="signal peptide" evidence="9">
    <location>
        <begin position="1"/>
        <end position="23"/>
    </location>
</feature>
<protein>
    <submittedName>
        <fullName evidence="11">Interferon alpha-10-like</fullName>
    </submittedName>
</protein>
<evidence type="ECO:0000256" key="9">
    <source>
        <dbReference type="SAM" id="SignalP"/>
    </source>
</evidence>
<dbReference type="InterPro" id="IPR000471">
    <property type="entry name" value="Interferon_alpha/beta/delta"/>
</dbReference>
<feature type="chain" id="PRO_5046611302" evidence="9">
    <location>
        <begin position="24"/>
        <end position="189"/>
    </location>
</feature>
<accession>A0ABM0RHS8</accession>
<keyword evidence="10" id="KW-1185">Reference proteome</keyword>